<dbReference type="RefSeq" id="WP_263339553.1">
    <property type="nucleotide sequence ID" value="NZ_JAOVQO010000020.1"/>
</dbReference>
<proteinExistence type="predicted"/>
<name>A0ABT2X820_9RHOB</name>
<organism evidence="2 3">
    <name type="scientific">Albidovulum salinarum</name>
    <dbReference type="NCBI Taxonomy" id="2984153"/>
    <lineage>
        <taxon>Bacteria</taxon>
        <taxon>Pseudomonadati</taxon>
        <taxon>Pseudomonadota</taxon>
        <taxon>Alphaproteobacteria</taxon>
        <taxon>Rhodobacterales</taxon>
        <taxon>Paracoccaceae</taxon>
        <taxon>Albidovulum</taxon>
    </lineage>
</organism>
<comment type="caution">
    <text evidence="2">The sequence shown here is derived from an EMBL/GenBank/DDBJ whole genome shotgun (WGS) entry which is preliminary data.</text>
</comment>
<reference evidence="2 3" key="1">
    <citation type="submission" date="2022-10" db="EMBL/GenBank/DDBJ databases">
        <title>Defluviimonas sp. nov., isolated from ocean surface sediments.</title>
        <authorList>
            <person name="He W."/>
            <person name="Wang L."/>
            <person name="Zhang D.-F."/>
        </authorList>
    </citation>
    <scope>NUCLEOTIDE SEQUENCE [LARGE SCALE GENOMIC DNA]</scope>
    <source>
        <strain evidence="2 3">WL0024</strain>
    </source>
</reference>
<accession>A0ABT2X820</accession>
<evidence type="ECO:0000313" key="2">
    <source>
        <dbReference type="EMBL" id="MCU9850043.1"/>
    </source>
</evidence>
<gene>
    <name evidence="2" type="ORF">OEZ60_18745</name>
</gene>
<protein>
    <submittedName>
        <fullName evidence="2">Uncharacterized protein</fullName>
    </submittedName>
</protein>
<dbReference type="EMBL" id="JAOVQO010000020">
    <property type="protein sequence ID" value="MCU9850043.1"/>
    <property type="molecule type" value="Genomic_DNA"/>
</dbReference>
<feature type="coiled-coil region" evidence="1">
    <location>
        <begin position="366"/>
        <end position="393"/>
    </location>
</feature>
<evidence type="ECO:0000256" key="1">
    <source>
        <dbReference type="SAM" id="Coils"/>
    </source>
</evidence>
<dbReference type="Proteomes" id="UP001209535">
    <property type="component" value="Unassembled WGS sequence"/>
</dbReference>
<keyword evidence="1" id="KW-0175">Coiled coil</keyword>
<evidence type="ECO:0000313" key="3">
    <source>
        <dbReference type="Proteomes" id="UP001209535"/>
    </source>
</evidence>
<sequence length="520" mass="57338">MFIETETCVTILVLMPKVKQDDDEVGKRPKVAISMAWWKEAWPLEEPCKHDYDVRRAISNYKVTKAGQSTDQFLEACRRLLEAFDKVATVAATEFKRHPLKKRAMLKDLKIAAEMVAKESKQAIASGDQLTLIYKRSFGTAVTDALEKAEISRISVPGRYVELSVPQIIVDELRVSKSYPMLIKFIDQEFEDHITAAKDGIVETILKHKRPSRKLMVDVEKVVDKEFASLCAEVPKLPVKVISRAINSHAIAKKYKIAKAVKVTKATGGVVVATAGVALPGTTAFAVVGLFRAVMGLAMEIQKAAQHVESKIRDLKNDLEYLMTSYEKNSGKKEIRGEALNALFGTEVAATAKGAKEHLSDINKSIAQILARSLKMQKKLEEAQEKCEVLRQSLLSAIPLDNKSRQEKAFDALPEAKSFKKLADNFDELFDKQAKLLERVARSEKDTVALKKGVLDLEKLRNTDVDKAAKIISGIITLAWNTAGITDAVAIGKDIGSVANACIGAADDIASLTRDVKNAF</sequence>
<keyword evidence="3" id="KW-1185">Reference proteome</keyword>